<dbReference type="Gene3D" id="1.20.1280.290">
    <property type="match status" value="2"/>
</dbReference>
<evidence type="ECO:0000256" key="6">
    <source>
        <dbReference type="ARBA" id="ARBA00022475"/>
    </source>
</evidence>
<keyword evidence="10 13" id="KW-1133">Transmembrane helix</keyword>
<keyword evidence="11" id="KW-0333">Golgi apparatus</keyword>
<dbReference type="GO" id="GO:0005886">
    <property type="term" value="C:plasma membrane"/>
    <property type="evidence" value="ECO:0007669"/>
    <property type="project" value="UniProtKB-SubCell"/>
</dbReference>
<keyword evidence="16" id="KW-1185">Reference proteome</keyword>
<dbReference type="FunFam" id="1.20.1280.290:FF:000004">
    <property type="entry name" value="Sugar transporter SWEET"/>
    <property type="match status" value="1"/>
</dbReference>
<dbReference type="GO" id="GO:0000139">
    <property type="term" value="C:Golgi membrane"/>
    <property type="evidence" value="ECO:0007669"/>
    <property type="project" value="UniProtKB-SubCell"/>
</dbReference>
<feature type="transmembrane region" description="Helical" evidence="13">
    <location>
        <begin position="148"/>
        <end position="171"/>
    </location>
</feature>
<dbReference type="InterPro" id="IPR004316">
    <property type="entry name" value="SWEET_rpt"/>
</dbReference>
<feature type="transmembrane region" description="Helical" evidence="13">
    <location>
        <begin position="90"/>
        <end position="110"/>
    </location>
</feature>
<dbReference type="InterPro" id="IPR047664">
    <property type="entry name" value="SWEET"/>
</dbReference>
<feature type="transmembrane region" description="Helical" evidence="13">
    <location>
        <begin position="244"/>
        <end position="264"/>
    </location>
</feature>
<feature type="transmembrane region" description="Helical" evidence="13">
    <location>
        <begin position="183"/>
        <end position="201"/>
    </location>
</feature>
<comment type="subcellular location">
    <subcellularLocation>
        <location evidence="1">Cell membrane</location>
        <topology evidence="1">Multi-pass membrane protein</topology>
    </subcellularLocation>
    <subcellularLocation>
        <location evidence="2">Golgi apparatus membrane</location>
        <topology evidence="2">Multi-pass membrane protein</topology>
    </subcellularLocation>
</comment>
<dbReference type="EMBL" id="JALLPJ020000249">
    <property type="protein sequence ID" value="KAL3797615.1"/>
    <property type="molecule type" value="Genomic_DNA"/>
</dbReference>
<sequence length="295" mass="31653">MKTLASIYIIITTCLAAQSSVFAARLVPASFVSSYRRSKAANKAPAVVNLNHKHFATSHAKTPNINTLFIRGGTINTALQASPSHLLTTLVPKIGVLTSTLLYFSPFASVKRAQSTNNAGALNPLPLTIMAVSSLCWLVYGLSIQDPYVTLSNVPGCIASIWYVVTLLPLLKDTPSSLLKTQSLVVGLSATTITLWTYMSLSKKSMGQISHLLGLYASFLFIVLSGSPLSTIQTVISSKNSETILTPLTMAQVVNTALWSMYGLTIGDRFVWGPNAVGLGFGLVQLLLKLMFPDK</sequence>
<feature type="transmembrane region" description="Helical" evidence="13">
    <location>
        <begin position="122"/>
        <end position="142"/>
    </location>
</feature>
<evidence type="ECO:0000256" key="2">
    <source>
        <dbReference type="ARBA" id="ARBA00004653"/>
    </source>
</evidence>
<protein>
    <recommendedName>
        <fullName evidence="4">Sugar transporter SWEET1</fullName>
    </recommendedName>
</protein>
<comment type="caution">
    <text evidence="15">The sequence shown here is derived from an EMBL/GenBank/DDBJ whole genome shotgun (WGS) entry which is preliminary data.</text>
</comment>
<accession>A0ABD3QB38</accession>
<evidence type="ECO:0000256" key="1">
    <source>
        <dbReference type="ARBA" id="ARBA00004651"/>
    </source>
</evidence>
<dbReference type="PANTHER" id="PTHR10791">
    <property type="entry name" value="RAG1-ACTIVATING PROTEIN 1"/>
    <property type="match status" value="1"/>
</dbReference>
<evidence type="ECO:0000256" key="9">
    <source>
        <dbReference type="ARBA" id="ARBA00022737"/>
    </source>
</evidence>
<feature type="transmembrane region" description="Helical" evidence="13">
    <location>
        <begin position="213"/>
        <end position="232"/>
    </location>
</feature>
<evidence type="ECO:0000256" key="11">
    <source>
        <dbReference type="ARBA" id="ARBA00023034"/>
    </source>
</evidence>
<evidence type="ECO:0000256" key="14">
    <source>
        <dbReference type="SAM" id="SignalP"/>
    </source>
</evidence>
<evidence type="ECO:0000313" key="15">
    <source>
        <dbReference type="EMBL" id="KAL3797615.1"/>
    </source>
</evidence>
<keyword evidence="14" id="KW-0732">Signal</keyword>
<keyword evidence="7" id="KW-0762">Sugar transport</keyword>
<organism evidence="15 16">
    <name type="scientific">Cyclotella atomus</name>
    <dbReference type="NCBI Taxonomy" id="382360"/>
    <lineage>
        <taxon>Eukaryota</taxon>
        <taxon>Sar</taxon>
        <taxon>Stramenopiles</taxon>
        <taxon>Ochrophyta</taxon>
        <taxon>Bacillariophyta</taxon>
        <taxon>Coscinodiscophyceae</taxon>
        <taxon>Thalassiosirophycidae</taxon>
        <taxon>Stephanodiscales</taxon>
        <taxon>Stephanodiscaceae</taxon>
        <taxon>Cyclotella</taxon>
    </lineage>
</organism>
<keyword evidence="5" id="KW-0813">Transport</keyword>
<evidence type="ECO:0000256" key="7">
    <source>
        <dbReference type="ARBA" id="ARBA00022597"/>
    </source>
</evidence>
<evidence type="ECO:0000256" key="13">
    <source>
        <dbReference type="SAM" id="Phobius"/>
    </source>
</evidence>
<evidence type="ECO:0000256" key="4">
    <source>
        <dbReference type="ARBA" id="ARBA00021741"/>
    </source>
</evidence>
<feature type="signal peptide" evidence="14">
    <location>
        <begin position="1"/>
        <end position="16"/>
    </location>
</feature>
<evidence type="ECO:0000256" key="10">
    <source>
        <dbReference type="ARBA" id="ARBA00022989"/>
    </source>
</evidence>
<dbReference type="Proteomes" id="UP001530400">
    <property type="component" value="Unassembled WGS sequence"/>
</dbReference>
<reference evidence="15 16" key="1">
    <citation type="submission" date="2024-10" db="EMBL/GenBank/DDBJ databases">
        <title>Updated reference genomes for cyclostephanoid diatoms.</title>
        <authorList>
            <person name="Roberts W.R."/>
            <person name="Alverson A.J."/>
        </authorList>
    </citation>
    <scope>NUCLEOTIDE SEQUENCE [LARGE SCALE GENOMIC DNA]</scope>
    <source>
        <strain evidence="15 16">AJA010-31</strain>
    </source>
</reference>
<dbReference type="PANTHER" id="PTHR10791:SF30">
    <property type="entry name" value="SUGAR TRANSPORTER SWEET1"/>
    <property type="match status" value="1"/>
</dbReference>
<evidence type="ECO:0000313" key="16">
    <source>
        <dbReference type="Proteomes" id="UP001530400"/>
    </source>
</evidence>
<proteinExistence type="inferred from homology"/>
<evidence type="ECO:0000256" key="12">
    <source>
        <dbReference type="ARBA" id="ARBA00023136"/>
    </source>
</evidence>
<keyword evidence="8 13" id="KW-0812">Transmembrane</keyword>
<feature type="transmembrane region" description="Helical" evidence="13">
    <location>
        <begin position="270"/>
        <end position="292"/>
    </location>
</feature>
<comment type="similarity">
    <text evidence="3">Belongs to the SWEET sugar transporter family.</text>
</comment>
<keyword evidence="9" id="KW-0677">Repeat</keyword>
<evidence type="ECO:0000256" key="5">
    <source>
        <dbReference type="ARBA" id="ARBA00022448"/>
    </source>
</evidence>
<name>A0ABD3QB38_9STRA</name>
<dbReference type="AlphaFoldDB" id="A0ABD3QB38"/>
<evidence type="ECO:0000256" key="3">
    <source>
        <dbReference type="ARBA" id="ARBA00007809"/>
    </source>
</evidence>
<keyword evidence="6" id="KW-1003">Cell membrane</keyword>
<feature type="chain" id="PRO_5044759310" description="Sugar transporter SWEET1" evidence="14">
    <location>
        <begin position="17"/>
        <end position="295"/>
    </location>
</feature>
<dbReference type="Pfam" id="PF03083">
    <property type="entry name" value="MtN3_slv"/>
    <property type="match status" value="2"/>
</dbReference>
<keyword evidence="12 13" id="KW-0472">Membrane</keyword>
<evidence type="ECO:0000256" key="8">
    <source>
        <dbReference type="ARBA" id="ARBA00022692"/>
    </source>
</evidence>
<gene>
    <name evidence="15" type="ORF">ACHAWO_003680</name>
</gene>